<dbReference type="GO" id="GO:0006744">
    <property type="term" value="P:ubiquinone biosynthetic process"/>
    <property type="evidence" value="ECO:0007669"/>
    <property type="project" value="TreeGrafter"/>
</dbReference>
<name>A0A3P8HAF9_9BILA</name>
<evidence type="ECO:0000313" key="2">
    <source>
        <dbReference type="EMBL" id="VDP43569.1"/>
    </source>
</evidence>
<dbReference type="AlphaFoldDB" id="A0A3P8HAF9"/>
<organism evidence="2 3">
    <name type="scientific">Soboliphyme baturini</name>
    <dbReference type="NCBI Taxonomy" id="241478"/>
    <lineage>
        <taxon>Eukaryota</taxon>
        <taxon>Metazoa</taxon>
        <taxon>Ecdysozoa</taxon>
        <taxon>Nematoda</taxon>
        <taxon>Enoplea</taxon>
        <taxon>Dorylaimia</taxon>
        <taxon>Dioctophymatida</taxon>
        <taxon>Dioctophymatoidea</taxon>
        <taxon>Soboliphymatidae</taxon>
        <taxon>Soboliphyme</taxon>
    </lineage>
</organism>
<proteinExistence type="predicted"/>
<accession>A0A3P8HAF9</accession>
<dbReference type="OrthoDB" id="125347at2759"/>
<gene>
    <name evidence="2" type="ORF">SBAD_LOCUS11863</name>
</gene>
<feature type="compositionally biased region" description="Acidic residues" evidence="1">
    <location>
        <begin position="128"/>
        <end position="138"/>
    </location>
</feature>
<reference evidence="2 3" key="1">
    <citation type="submission" date="2018-11" db="EMBL/GenBank/DDBJ databases">
        <authorList>
            <consortium name="Pathogen Informatics"/>
        </authorList>
    </citation>
    <scope>NUCLEOTIDE SEQUENCE [LARGE SCALE GENOMIC DNA]</scope>
</reference>
<dbReference type="Proteomes" id="UP000270296">
    <property type="component" value="Unassembled WGS sequence"/>
</dbReference>
<dbReference type="PANTHER" id="PTHR43851:SF3">
    <property type="entry name" value="COENZYME Q8"/>
    <property type="match status" value="1"/>
</dbReference>
<evidence type="ECO:0000313" key="3">
    <source>
        <dbReference type="Proteomes" id="UP000270296"/>
    </source>
</evidence>
<sequence>MAVGLSLGALAELTKRNLGLSDNKGDDRNPFLSESNVERIVNTLCRVRGAALKLGQMLSIQEVAQDYKSFSPDEVHHFVLNKAMKLSKLLGGDGFDDITPEEVNDLIDAHSQPLTDEDLTEMTRSASEEEEQEELGVEEEEVDPTLDCFVTIIRMAKELQRVAQEWDPKILRSLQFSNTIEVGMSVCKNLLVQKKQPQQLSITVFLIRKNIPVAPTSLEKASY</sequence>
<dbReference type="EMBL" id="UZAM01016513">
    <property type="protein sequence ID" value="VDP43569.1"/>
    <property type="molecule type" value="Genomic_DNA"/>
</dbReference>
<keyword evidence="3" id="KW-1185">Reference proteome</keyword>
<dbReference type="PANTHER" id="PTHR43851">
    <property type="match status" value="1"/>
</dbReference>
<dbReference type="InterPro" id="IPR051409">
    <property type="entry name" value="Atypical_kinase_ADCK"/>
</dbReference>
<evidence type="ECO:0000256" key="1">
    <source>
        <dbReference type="SAM" id="MobiDB-lite"/>
    </source>
</evidence>
<protein>
    <submittedName>
        <fullName evidence="2">Uncharacterized protein</fullName>
    </submittedName>
</protein>
<feature type="region of interest" description="Disordered" evidence="1">
    <location>
        <begin position="112"/>
        <end position="138"/>
    </location>
</feature>